<dbReference type="OrthoDB" id="3335429at2759"/>
<evidence type="ECO:0000313" key="2">
    <source>
        <dbReference type="Proteomes" id="UP000054538"/>
    </source>
</evidence>
<accession>A0A0D0E335</accession>
<reference evidence="1 2" key="1">
    <citation type="submission" date="2014-04" db="EMBL/GenBank/DDBJ databases">
        <authorList>
            <consortium name="DOE Joint Genome Institute"/>
            <person name="Kuo A."/>
            <person name="Kohler A."/>
            <person name="Jargeat P."/>
            <person name="Nagy L.G."/>
            <person name="Floudas D."/>
            <person name="Copeland A."/>
            <person name="Barry K.W."/>
            <person name="Cichocki N."/>
            <person name="Veneault-Fourrey C."/>
            <person name="LaButti K."/>
            <person name="Lindquist E.A."/>
            <person name="Lipzen A."/>
            <person name="Lundell T."/>
            <person name="Morin E."/>
            <person name="Murat C."/>
            <person name="Sun H."/>
            <person name="Tunlid A."/>
            <person name="Henrissat B."/>
            <person name="Grigoriev I.V."/>
            <person name="Hibbett D.S."/>
            <person name="Martin F."/>
            <person name="Nordberg H.P."/>
            <person name="Cantor M.N."/>
            <person name="Hua S.X."/>
        </authorList>
    </citation>
    <scope>NUCLEOTIDE SEQUENCE [LARGE SCALE GENOMIC DNA]</scope>
    <source>
        <strain evidence="1 2">Ve08.2h10</strain>
    </source>
</reference>
<sequence length="243" mass="27276">MFLCCDTQACDVANRDVPEVLELDESAATLRMLIELLHLPPPPPSLRLSAPQTRRTGQPTSPYCGSHVPYPLLPDMLRLVDKYDLSEPLRRSLHSHLRANACIHPMSVYAFATTHGLDDFAAEASAYLLHPPLSTYTKNQIATLPAATAYHALVRLHSYRVNRLKEILLSEDIFPFGYGACPTHQGDTTRIWNERRLLLATQIEAATDLAEEMRVLLQQFMSCKTCEKACRAAVAMLEVWLFS</sequence>
<name>A0A0D0E335_9AGAM</name>
<organism evidence="1 2">
    <name type="scientific">Paxillus rubicundulus Ve08.2h10</name>
    <dbReference type="NCBI Taxonomy" id="930991"/>
    <lineage>
        <taxon>Eukaryota</taxon>
        <taxon>Fungi</taxon>
        <taxon>Dikarya</taxon>
        <taxon>Basidiomycota</taxon>
        <taxon>Agaricomycotina</taxon>
        <taxon>Agaricomycetes</taxon>
        <taxon>Agaricomycetidae</taxon>
        <taxon>Boletales</taxon>
        <taxon>Paxilineae</taxon>
        <taxon>Paxillaceae</taxon>
        <taxon>Paxillus</taxon>
    </lineage>
</organism>
<dbReference type="HOGENOM" id="CLU_084530_0_0_1"/>
<protein>
    <submittedName>
        <fullName evidence="1">Uncharacterized protein</fullName>
    </submittedName>
</protein>
<proteinExistence type="predicted"/>
<dbReference type="Proteomes" id="UP000054538">
    <property type="component" value="Unassembled WGS sequence"/>
</dbReference>
<dbReference type="InParanoid" id="A0A0D0E335"/>
<dbReference type="EMBL" id="KN824890">
    <property type="protein sequence ID" value="KIK98501.1"/>
    <property type="molecule type" value="Genomic_DNA"/>
</dbReference>
<reference evidence="2" key="2">
    <citation type="submission" date="2015-01" db="EMBL/GenBank/DDBJ databases">
        <title>Evolutionary Origins and Diversification of the Mycorrhizal Mutualists.</title>
        <authorList>
            <consortium name="DOE Joint Genome Institute"/>
            <consortium name="Mycorrhizal Genomics Consortium"/>
            <person name="Kohler A."/>
            <person name="Kuo A."/>
            <person name="Nagy L.G."/>
            <person name="Floudas D."/>
            <person name="Copeland A."/>
            <person name="Barry K.W."/>
            <person name="Cichocki N."/>
            <person name="Veneault-Fourrey C."/>
            <person name="LaButti K."/>
            <person name="Lindquist E.A."/>
            <person name="Lipzen A."/>
            <person name="Lundell T."/>
            <person name="Morin E."/>
            <person name="Murat C."/>
            <person name="Riley R."/>
            <person name="Ohm R."/>
            <person name="Sun H."/>
            <person name="Tunlid A."/>
            <person name="Henrissat B."/>
            <person name="Grigoriev I.V."/>
            <person name="Hibbett D.S."/>
            <person name="Martin F."/>
        </authorList>
    </citation>
    <scope>NUCLEOTIDE SEQUENCE [LARGE SCALE GENOMIC DNA]</scope>
    <source>
        <strain evidence="2">Ve08.2h10</strain>
    </source>
</reference>
<keyword evidence="2" id="KW-1185">Reference proteome</keyword>
<dbReference type="AlphaFoldDB" id="A0A0D0E335"/>
<evidence type="ECO:0000313" key="1">
    <source>
        <dbReference type="EMBL" id="KIK98501.1"/>
    </source>
</evidence>
<gene>
    <name evidence="1" type="ORF">PAXRUDRAFT_823795</name>
</gene>